<protein>
    <recommendedName>
        <fullName evidence="12">Membrane protein insertase YidC</fullName>
    </recommendedName>
    <alternativeName>
        <fullName evidence="12">Foldase YidC</fullName>
    </alternativeName>
    <alternativeName>
        <fullName evidence="12">Membrane integrase YidC</fullName>
    </alternativeName>
    <alternativeName>
        <fullName evidence="12">Membrane protein YidC</fullName>
    </alternativeName>
</protein>
<evidence type="ECO:0000256" key="13">
    <source>
        <dbReference type="SAM" id="MobiDB-lite"/>
    </source>
</evidence>
<evidence type="ECO:0000256" key="8">
    <source>
        <dbReference type="ARBA" id="ARBA00023136"/>
    </source>
</evidence>
<comment type="caution">
    <text evidence="15">The sequence shown here is derived from an EMBL/GenBank/DDBJ whole genome shotgun (WGS) entry which is preliminary data.</text>
</comment>
<organism evidence="15 16">
    <name type="scientific">Enterococcus camelliae</name>
    <dbReference type="NCBI Taxonomy" id="453959"/>
    <lineage>
        <taxon>Bacteria</taxon>
        <taxon>Bacillati</taxon>
        <taxon>Bacillota</taxon>
        <taxon>Bacilli</taxon>
        <taxon>Lactobacillales</taxon>
        <taxon>Enterococcaceae</taxon>
        <taxon>Enterococcus</taxon>
    </lineage>
</organism>
<evidence type="ECO:0000256" key="11">
    <source>
        <dbReference type="ARBA" id="ARBA00023288"/>
    </source>
</evidence>
<dbReference type="RefSeq" id="WP_379981244.1">
    <property type="nucleotide sequence ID" value="NZ_JBHUMO010000043.1"/>
</dbReference>
<evidence type="ECO:0000256" key="5">
    <source>
        <dbReference type="ARBA" id="ARBA00022729"/>
    </source>
</evidence>
<name>A0ABW5TKN2_9ENTE</name>
<dbReference type="InterPro" id="IPR023060">
    <property type="entry name" value="YidC/YidC1/YidC2_Firmicutes"/>
</dbReference>
<evidence type="ECO:0000256" key="10">
    <source>
        <dbReference type="ARBA" id="ARBA00023186"/>
    </source>
</evidence>
<evidence type="ECO:0000256" key="3">
    <source>
        <dbReference type="ARBA" id="ARBA00022475"/>
    </source>
</evidence>
<feature type="domain" description="Membrane insertase YidC/Oxa/ALB C-terminal" evidence="14">
    <location>
        <begin position="65"/>
        <end position="253"/>
    </location>
</feature>
<evidence type="ECO:0000313" key="15">
    <source>
        <dbReference type="EMBL" id="MFD2729155.1"/>
    </source>
</evidence>
<accession>A0ABW5TKN2</accession>
<evidence type="ECO:0000256" key="1">
    <source>
        <dbReference type="ARBA" id="ARBA00004651"/>
    </source>
</evidence>
<gene>
    <name evidence="12 15" type="primary">yidC</name>
    <name evidence="15" type="ORF">ACFSR0_06940</name>
</gene>
<keyword evidence="2 12" id="KW-0813">Transport</keyword>
<keyword evidence="4 12" id="KW-0812">Transmembrane</keyword>
<feature type="transmembrane region" description="Helical" evidence="12">
    <location>
        <begin position="137"/>
        <end position="162"/>
    </location>
</feature>
<dbReference type="PANTHER" id="PTHR12428">
    <property type="entry name" value="OXA1"/>
    <property type="match status" value="1"/>
</dbReference>
<proteinExistence type="inferred from homology"/>
<keyword evidence="10 12" id="KW-0143">Chaperone</keyword>
<evidence type="ECO:0000256" key="6">
    <source>
        <dbReference type="ARBA" id="ARBA00022927"/>
    </source>
</evidence>
<evidence type="ECO:0000256" key="7">
    <source>
        <dbReference type="ARBA" id="ARBA00022989"/>
    </source>
</evidence>
<dbReference type="Proteomes" id="UP001597427">
    <property type="component" value="Unassembled WGS sequence"/>
</dbReference>
<comment type="similarity">
    <text evidence="12">Belongs to the OXA1/ALB3/YidC family. Type 2 subfamily.</text>
</comment>
<dbReference type="PROSITE" id="PS51257">
    <property type="entry name" value="PROKAR_LIPOPROTEIN"/>
    <property type="match status" value="1"/>
</dbReference>
<dbReference type="HAMAP" id="MF_01811">
    <property type="entry name" value="YidC_type2"/>
    <property type="match status" value="1"/>
</dbReference>
<reference evidence="16" key="1">
    <citation type="journal article" date="2019" name="Int. J. Syst. Evol. Microbiol.">
        <title>The Global Catalogue of Microorganisms (GCM) 10K type strain sequencing project: providing services to taxonomists for standard genome sequencing and annotation.</title>
        <authorList>
            <consortium name="The Broad Institute Genomics Platform"/>
            <consortium name="The Broad Institute Genome Sequencing Center for Infectious Disease"/>
            <person name="Wu L."/>
            <person name="Ma J."/>
        </authorList>
    </citation>
    <scope>NUCLEOTIDE SEQUENCE [LARGE SCALE GENOMIC DNA]</scope>
    <source>
        <strain evidence="16">TISTR 932</strain>
    </source>
</reference>
<feature type="transmembrane region" description="Helical" evidence="12">
    <location>
        <begin position="214"/>
        <end position="230"/>
    </location>
</feature>
<dbReference type="EMBL" id="JBHUMO010000043">
    <property type="protein sequence ID" value="MFD2729155.1"/>
    <property type="molecule type" value="Genomic_DNA"/>
</dbReference>
<dbReference type="PRINTS" id="PR00701">
    <property type="entry name" value="60KDINNERMP"/>
</dbReference>
<evidence type="ECO:0000256" key="12">
    <source>
        <dbReference type="HAMAP-Rule" id="MF_01811"/>
    </source>
</evidence>
<feature type="region of interest" description="Disordered" evidence="13">
    <location>
        <begin position="285"/>
        <end position="315"/>
    </location>
</feature>
<comment type="subcellular location">
    <subcellularLocation>
        <location evidence="1 12">Cell membrane</location>
        <topology evidence="1 12">Multi-pass membrane protein</topology>
    </subcellularLocation>
</comment>
<dbReference type="InterPro" id="IPR028055">
    <property type="entry name" value="YidC/Oxa/ALB_C"/>
</dbReference>
<keyword evidence="7 12" id="KW-1133">Transmembrane helix</keyword>
<dbReference type="InterPro" id="IPR001708">
    <property type="entry name" value="YidC/ALB3/OXA1/COX18"/>
</dbReference>
<dbReference type="InterPro" id="IPR047196">
    <property type="entry name" value="YidC_ALB_C"/>
</dbReference>
<keyword evidence="5 12" id="KW-0732">Signal</keyword>
<evidence type="ECO:0000256" key="2">
    <source>
        <dbReference type="ARBA" id="ARBA00022448"/>
    </source>
</evidence>
<evidence type="ECO:0000256" key="9">
    <source>
        <dbReference type="ARBA" id="ARBA00023139"/>
    </source>
</evidence>
<keyword evidence="11 12" id="KW-0449">Lipoprotein</keyword>
<dbReference type="NCBIfam" id="TIGR03592">
    <property type="entry name" value="yidC_oxa1_cterm"/>
    <property type="match status" value="1"/>
</dbReference>
<feature type="transmembrane region" description="Helical" evidence="12">
    <location>
        <begin position="182"/>
        <end position="202"/>
    </location>
</feature>
<evidence type="ECO:0000313" key="16">
    <source>
        <dbReference type="Proteomes" id="UP001597427"/>
    </source>
</evidence>
<keyword evidence="16" id="KW-1185">Reference proteome</keyword>
<keyword evidence="9" id="KW-0564">Palmitate</keyword>
<comment type="function">
    <text evidence="12">Required for the insertion and/or proper folding and/or complex formation of integral membrane proteins into the membrane. Involved in integration of membrane proteins that insert both dependently and independently of the Sec translocase complex, as well as at least some lipoproteins.</text>
</comment>
<feature type="transmembrane region" description="Helical" evidence="12">
    <location>
        <begin position="61"/>
        <end position="80"/>
    </location>
</feature>
<dbReference type="Pfam" id="PF02096">
    <property type="entry name" value="60KD_IMP"/>
    <property type="match status" value="1"/>
</dbReference>
<dbReference type="PANTHER" id="PTHR12428:SF65">
    <property type="entry name" value="CYTOCHROME C OXIDASE ASSEMBLY PROTEIN COX18, MITOCHONDRIAL"/>
    <property type="match status" value="1"/>
</dbReference>
<keyword evidence="3 12" id="KW-1003">Cell membrane</keyword>
<sequence length="315" mass="35126">MKNKKNWLMGSGLFALLFFLSGCVKTIAGPNNTRIPDPDGFIYKTLVVPLGNFLTYLATNFNWGFGWAIIIVTIVVRIILLPMGINQSKKAMVQSEKMQYLKPQMDIAQANLKQASTREEQMKAQTEMQQIYKENNVNMLGGIGCLPLLIQMPIFSALYFTVSYTQGISSATFLGVNLGKANLIFVALAGLSYVAQSYLSLIGIPEEQKKTMRSMMIVSPLMIVFMSLKAPAGVTLYWVIGGIFSCFQTFITNVLMKPRIQKQIEEEMKKNPPKTVVTPIVKEVTPTHLANKKAPKNSQAKGRNVGKQQQRKNTK</sequence>
<dbReference type="CDD" id="cd20070">
    <property type="entry name" value="5TM_YidC_Alb3"/>
    <property type="match status" value="1"/>
</dbReference>
<evidence type="ECO:0000256" key="4">
    <source>
        <dbReference type="ARBA" id="ARBA00022692"/>
    </source>
</evidence>
<keyword evidence="8 12" id="KW-0472">Membrane</keyword>
<evidence type="ECO:0000259" key="14">
    <source>
        <dbReference type="Pfam" id="PF02096"/>
    </source>
</evidence>
<keyword evidence="6 12" id="KW-0653">Protein transport</keyword>